<feature type="compositionally biased region" description="Gly residues" evidence="4">
    <location>
        <begin position="153"/>
        <end position="164"/>
    </location>
</feature>
<organism evidence="6 7">
    <name type="scientific">Artemisia annua</name>
    <name type="common">Sweet wormwood</name>
    <dbReference type="NCBI Taxonomy" id="35608"/>
    <lineage>
        <taxon>Eukaryota</taxon>
        <taxon>Viridiplantae</taxon>
        <taxon>Streptophyta</taxon>
        <taxon>Embryophyta</taxon>
        <taxon>Tracheophyta</taxon>
        <taxon>Spermatophyta</taxon>
        <taxon>Magnoliopsida</taxon>
        <taxon>eudicotyledons</taxon>
        <taxon>Gunneridae</taxon>
        <taxon>Pentapetalae</taxon>
        <taxon>asterids</taxon>
        <taxon>campanulids</taxon>
        <taxon>Asterales</taxon>
        <taxon>Asteraceae</taxon>
        <taxon>Asteroideae</taxon>
        <taxon>Anthemideae</taxon>
        <taxon>Artemisiinae</taxon>
        <taxon>Artemisia</taxon>
    </lineage>
</organism>
<accession>A0A2U1MNA9</accession>
<comment type="caution">
    <text evidence="6">The sequence shown here is derived from an EMBL/GenBank/DDBJ whole genome shotgun (WGS) entry which is preliminary data.</text>
</comment>
<proteinExistence type="predicted"/>
<reference evidence="6 7" key="1">
    <citation type="journal article" date="2018" name="Mol. Plant">
        <title>The genome of Artemisia annua provides insight into the evolution of Asteraceae family and artemisinin biosynthesis.</title>
        <authorList>
            <person name="Shen Q."/>
            <person name="Zhang L."/>
            <person name="Liao Z."/>
            <person name="Wang S."/>
            <person name="Yan T."/>
            <person name="Shi P."/>
            <person name="Liu M."/>
            <person name="Fu X."/>
            <person name="Pan Q."/>
            <person name="Wang Y."/>
            <person name="Lv Z."/>
            <person name="Lu X."/>
            <person name="Zhang F."/>
            <person name="Jiang W."/>
            <person name="Ma Y."/>
            <person name="Chen M."/>
            <person name="Hao X."/>
            <person name="Li L."/>
            <person name="Tang Y."/>
            <person name="Lv G."/>
            <person name="Zhou Y."/>
            <person name="Sun X."/>
            <person name="Brodelius P.E."/>
            <person name="Rose J.K.C."/>
            <person name="Tang K."/>
        </authorList>
    </citation>
    <scope>NUCLEOTIDE SEQUENCE [LARGE SCALE GENOMIC DNA]</scope>
    <source>
        <strain evidence="7">cv. Huhao1</strain>
        <tissue evidence="6">Leaf</tissue>
    </source>
</reference>
<evidence type="ECO:0000256" key="4">
    <source>
        <dbReference type="SAM" id="MobiDB-lite"/>
    </source>
</evidence>
<dbReference type="PANTHER" id="PTHR31100">
    <property type="entry name" value="AT-HOOK MOTIF NUCLEAR-LOCALIZED PROTEIN 15"/>
    <property type="match status" value="1"/>
</dbReference>
<dbReference type="GO" id="GO:0005634">
    <property type="term" value="C:nucleus"/>
    <property type="evidence" value="ECO:0007669"/>
    <property type="project" value="TreeGrafter"/>
</dbReference>
<feature type="domain" description="PPC" evidence="5">
    <location>
        <begin position="5"/>
        <end position="153"/>
    </location>
</feature>
<keyword evidence="2" id="KW-0238">DNA-binding</keyword>
<dbReference type="EMBL" id="PKPP01004805">
    <property type="protein sequence ID" value="PWA62717.1"/>
    <property type="molecule type" value="Genomic_DNA"/>
</dbReference>
<keyword evidence="7" id="KW-1185">Reference proteome</keyword>
<keyword evidence="1" id="KW-0805">Transcription regulation</keyword>
<protein>
    <recommendedName>
        <fullName evidence="5">PPC domain-containing protein</fullName>
    </recommendedName>
</protein>
<keyword evidence="3" id="KW-0804">Transcription</keyword>
<evidence type="ECO:0000256" key="1">
    <source>
        <dbReference type="ARBA" id="ARBA00023015"/>
    </source>
</evidence>
<evidence type="ECO:0000259" key="5">
    <source>
        <dbReference type="PROSITE" id="PS51742"/>
    </source>
</evidence>
<dbReference type="SUPFAM" id="SSF117856">
    <property type="entry name" value="AF0104/ALDC/Ptd012-like"/>
    <property type="match status" value="1"/>
</dbReference>
<evidence type="ECO:0000313" key="7">
    <source>
        <dbReference type="Proteomes" id="UP000245207"/>
    </source>
</evidence>
<dbReference type="GO" id="GO:0003700">
    <property type="term" value="F:DNA-binding transcription factor activity"/>
    <property type="evidence" value="ECO:0007669"/>
    <property type="project" value="TreeGrafter"/>
</dbReference>
<dbReference type="CDD" id="cd11378">
    <property type="entry name" value="DUF296"/>
    <property type="match status" value="1"/>
</dbReference>
<dbReference type="STRING" id="35608.A0A2U1MNA9"/>
<dbReference type="Pfam" id="PF03479">
    <property type="entry name" value="PCC"/>
    <property type="match status" value="1"/>
</dbReference>
<feature type="region of interest" description="Disordered" evidence="4">
    <location>
        <begin position="143"/>
        <end position="190"/>
    </location>
</feature>
<dbReference type="GO" id="GO:0003680">
    <property type="term" value="F:minor groove of adenine-thymine-rich DNA binding"/>
    <property type="evidence" value="ECO:0007669"/>
    <property type="project" value="InterPro"/>
</dbReference>
<name>A0A2U1MNA9_ARTAN</name>
<dbReference type="Proteomes" id="UP000245207">
    <property type="component" value="Unassembled WGS sequence"/>
</dbReference>
<sequence>MQQPKQVMSAYVIEISDGLDIVTSVTNLCNERDTGFCVLFGLGKVSNVSFKQGDGTSTPALHEACYELLSISATVLKPSNSAMLKALFNHDFLEKFVISIPAGPGGQILGGVVDGPLIASGTVYIVAASFNNPSYHRLTMEDKKEGEDNARHSGGGGTNSGGGRVQYPHTGSRSVSEARESPKSGGGHYRQNYDAVLSSSAAMPLPMYSCYMPGGVIWTLPLY</sequence>
<dbReference type="PANTHER" id="PTHR31100:SF69">
    <property type="entry name" value="AT-HOOK MOTIF NUCLEAR-LOCALIZED PROTEIN 17-RELATED"/>
    <property type="match status" value="1"/>
</dbReference>
<dbReference type="OrthoDB" id="782346at2759"/>
<dbReference type="AlphaFoldDB" id="A0A2U1MNA9"/>
<evidence type="ECO:0000313" key="6">
    <source>
        <dbReference type="EMBL" id="PWA62717.1"/>
    </source>
</evidence>
<evidence type="ECO:0000256" key="2">
    <source>
        <dbReference type="ARBA" id="ARBA00023125"/>
    </source>
</evidence>
<dbReference type="InterPro" id="IPR014476">
    <property type="entry name" value="AHL15-29"/>
</dbReference>
<dbReference type="InterPro" id="IPR005175">
    <property type="entry name" value="PPC_dom"/>
</dbReference>
<dbReference type="Gene3D" id="3.30.1330.80">
    <property type="entry name" value="Hypothetical protein, similar to alpha- acetolactate decarboxylase, domain 2"/>
    <property type="match status" value="1"/>
</dbReference>
<evidence type="ECO:0000256" key="3">
    <source>
        <dbReference type="ARBA" id="ARBA00023163"/>
    </source>
</evidence>
<dbReference type="PROSITE" id="PS51742">
    <property type="entry name" value="PPC"/>
    <property type="match status" value="1"/>
</dbReference>
<gene>
    <name evidence="6" type="ORF">CTI12_AA361170</name>
</gene>